<gene>
    <name evidence="1" type="ORF">KPL37_06125</name>
</gene>
<dbReference type="RefSeq" id="WP_216146648.1">
    <property type="nucleotide sequence ID" value="NZ_JAHLDV010000008.1"/>
</dbReference>
<dbReference type="InterPro" id="IPR014794">
    <property type="entry name" value="DUF1779"/>
</dbReference>
<proteinExistence type="predicted"/>
<dbReference type="Pfam" id="PF08680">
    <property type="entry name" value="DUF1779"/>
    <property type="match status" value="1"/>
</dbReference>
<name>A0ABS6BTZ6_9CLOT</name>
<organism evidence="1 2">
    <name type="scientific">Clostridium frigoris</name>
    <dbReference type="NCBI Taxonomy" id="205327"/>
    <lineage>
        <taxon>Bacteria</taxon>
        <taxon>Bacillati</taxon>
        <taxon>Bacillota</taxon>
        <taxon>Clostridia</taxon>
        <taxon>Eubacteriales</taxon>
        <taxon>Clostridiaceae</taxon>
        <taxon>Clostridium</taxon>
    </lineage>
</organism>
<dbReference type="Proteomes" id="UP000776252">
    <property type="component" value="Unassembled WGS sequence"/>
</dbReference>
<dbReference type="EMBL" id="JAHLDV010000008">
    <property type="protein sequence ID" value="MBU3159328.1"/>
    <property type="molecule type" value="Genomic_DNA"/>
</dbReference>
<accession>A0ABS6BTZ6</accession>
<evidence type="ECO:0000313" key="2">
    <source>
        <dbReference type="Proteomes" id="UP000776252"/>
    </source>
</evidence>
<reference evidence="1 2" key="1">
    <citation type="submission" date="2021-06" db="EMBL/GenBank/DDBJ databases">
        <title>Clostridia strains as spoilage organisms.</title>
        <authorList>
            <person name="Wambui J."/>
            <person name="Stephan R."/>
            <person name="Stevens M.J.A."/>
        </authorList>
    </citation>
    <scope>NUCLEOTIDE SEQUENCE [LARGE SCALE GENOMIC DNA]</scope>
    <source>
        <strain evidence="1 2">DSM 14204</strain>
    </source>
</reference>
<protein>
    <submittedName>
        <fullName evidence="1">YwmB family TATA-box binding protein</fullName>
    </submittedName>
</protein>
<keyword evidence="2" id="KW-1185">Reference proteome</keyword>
<sequence length="239" mass="27016">MRKKGITLLCIVLSMIILQINVRLTNAHENLNLFDEILIQTKSKTVEYGLKTCFETQEDPKEICNYLISALNLNNKKIILSTSDNKDSYCVYFSSESSNGYVEALKFKNKSLITINISNVSSENGLVSLKNKVGDSIGYRGKNVKYFQYLKAKIEENTKNVEINNIKAINQKIIKILKSHGTENIETVSLNNGLSTMAYTARYDEKVINNKLIDFNYAVCSYSSGKYIIIGTPEIITTY</sequence>
<evidence type="ECO:0000313" key="1">
    <source>
        <dbReference type="EMBL" id="MBU3159328.1"/>
    </source>
</evidence>
<comment type="caution">
    <text evidence="1">The sequence shown here is derived from an EMBL/GenBank/DDBJ whole genome shotgun (WGS) entry which is preliminary data.</text>
</comment>